<keyword evidence="1" id="KW-0732">Signal</keyword>
<dbReference type="Gene3D" id="2.160.20.10">
    <property type="entry name" value="Single-stranded right-handed beta-helix, Pectin lyase-like"/>
    <property type="match status" value="1"/>
</dbReference>
<organism evidence="3 4">
    <name type="scientific">Geodermatophilus sabuli</name>
    <dbReference type="NCBI Taxonomy" id="1564158"/>
    <lineage>
        <taxon>Bacteria</taxon>
        <taxon>Bacillati</taxon>
        <taxon>Actinomycetota</taxon>
        <taxon>Actinomycetes</taxon>
        <taxon>Geodermatophilales</taxon>
        <taxon>Geodermatophilaceae</taxon>
        <taxon>Geodermatophilus</taxon>
    </lineage>
</organism>
<comment type="caution">
    <text evidence="3">The sequence shown here is derived from an EMBL/GenBank/DDBJ whole genome shotgun (WGS) entry which is preliminary data.</text>
</comment>
<evidence type="ECO:0000313" key="4">
    <source>
        <dbReference type="Proteomes" id="UP000470246"/>
    </source>
</evidence>
<evidence type="ECO:0000256" key="1">
    <source>
        <dbReference type="SAM" id="SignalP"/>
    </source>
</evidence>
<protein>
    <recommendedName>
        <fullName evidence="2">Right handed beta helix domain-containing protein</fullName>
    </recommendedName>
</protein>
<feature type="domain" description="Right handed beta helix" evidence="2">
    <location>
        <begin position="170"/>
        <end position="334"/>
    </location>
</feature>
<dbReference type="SMART" id="SM00710">
    <property type="entry name" value="PbH1"/>
    <property type="match status" value="5"/>
</dbReference>
<sequence length="405" mass="41966">MHIRRARIPLVASVALATTMAMAGPAAADGGYDRGGHHQDRGGGGHEVVVRHGESIQEAVRAAEPGTTIHVEAGTYPESVTIRKDGITLRGHGTVISPPEDAERTDCETLFPAPPGEEQPPASGICILGDVTVPDFEADPTAEITVNDPVSHVTVEGVTVAGAPFDGLIGVGTTDLTVRDSKFEDNGGYGAASFTTERTAFHGNAAVGNTEAGFYVGDSPESGADVRRNYSADNAMGFFFRNASHGEARGNVAEENCLGILVLAGAPGPATHWQIKGNEVRANNGLEGDRAEICASPPPVTGAGILLVGAQDVEVRRNLVTGHVATGESLVSGGIVVRGTLTAADFPPPAEGEEAEEFPPPILPTGEVEDNVLHDNRPDVFARDAEGMEFDDNRCGTSDPVGLCG</sequence>
<dbReference type="InterPro" id="IPR012334">
    <property type="entry name" value="Pectin_lyas_fold"/>
</dbReference>
<reference evidence="3 4" key="1">
    <citation type="submission" date="2020-02" db="EMBL/GenBank/DDBJ databases">
        <title>Geodermatophilus sabuli CPCC 205279 I12A-02694.</title>
        <authorList>
            <person name="Jiang Z."/>
        </authorList>
    </citation>
    <scope>NUCLEOTIDE SEQUENCE [LARGE SCALE GENOMIC DNA]</scope>
    <source>
        <strain evidence="3 4">I12A-02694</strain>
    </source>
</reference>
<evidence type="ECO:0000313" key="3">
    <source>
        <dbReference type="EMBL" id="NEK58282.1"/>
    </source>
</evidence>
<gene>
    <name evidence="3" type="ORF">GCU56_10410</name>
</gene>
<keyword evidence="4" id="KW-1185">Reference proteome</keyword>
<proteinExistence type="predicted"/>
<evidence type="ECO:0000259" key="2">
    <source>
        <dbReference type="Pfam" id="PF13229"/>
    </source>
</evidence>
<accession>A0A7K3W095</accession>
<feature type="chain" id="PRO_5039181181" description="Right handed beta helix domain-containing protein" evidence="1">
    <location>
        <begin position="24"/>
        <end position="405"/>
    </location>
</feature>
<dbReference type="Proteomes" id="UP000470246">
    <property type="component" value="Unassembled WGS sequence"/>
</dbReference>
<dbReference type="AlphaFoldDB" id="A0A7K3W095"/>
<dbReference type="InterPro" id="IPR039448">
    <property type="entry name" value="Beta_helix"/>
</dbReference>
<dbReference type="InterPro" id="IPR011050">
    <property type="entry name" value="Pectin_lyase_fold/virulence"/>
</dbReference>
<dbReference type="SUPFAM" id="SSF51126">
    <property type="entry name" value="Pectin lyase-like"/>
    <property type="match status" value="1"/>
</dbReference>
<dbReference type="RefSeq" id="WP_163481637.1">
    <property type="nucleotide sequence ID" value="NZ_JAAGWF010000009.1"/>
</dbReference>
<dbReference type="InterPro" id="IPR006626">
    <property type="entry name" value="PbH1"/>
</dbReference>
<name>A0A7K3W095_9ACTN</name>
<dbReference type="EMBL" id="JAAGWF010000009">
    <property type="protein sequence ID" value="NEK58282.1"/>
    <property type="molecule type" value="Genomic_DNA"/>
</dbReference>
<feature type="signal peptide" evidence="1">
    <location>
        <begin position="1"/>
        <end position="23"/>
    </location>
</feature>
<dbReference type="Pfam" id="PF13229">
    <property type="entry name" value="Beta_helix"/>
    <property type="match status" value="1"/>
</dbReference>